<dbReference type="EMBL" id="BAABHQ010000010">
    <property type="protein sequence ID" value="GAA4881767.1"/>
    <property type="molecule type" value="Genomic_DNA"/>
</dbReference>
<feature type="transmembrane region" description="Helical" evidence="1">
    <location>
        <begin position="178"/>
        <end position="197"/>
    </location>
</feature>
<dbReference type="Proteomes" id="UP001500457">
    <property type="component" value="Unassembled WGS sequence"/>
</dbReference>
<feature type="transmembrane region" description="Helical" evidence="1">
    <location>
        <begin position="91"/>
        <end position="112"/>
    </location>
</feature>
<feature type="transmembrane region" description="Helical" evidence="1">
    <location>
        <begin position="152"/>
        <end position="171"/>
    </location>
</feature>
<evidence type="ECO:0000313" key="2">
    <source>
        <dbReference type="EMBL" id="GAA4881767.1"/>
    </source>
</evidence>
<dbReference type="InterPro" id="IPR037185">
    <property type="entry name" value="EmrE-like"/>
</dbReference>
<organism evidence="2 3">
    <name type="scientific">Actinomycetospora straminea</name>
    <dbReference type="NCBI Taxonomy" id="663607"/>
    <lineage>
        <taxon>Bacteria</taxon>
        <taxon>Bacillati</taxon>
        <taxon>Actinomycetota</taxon>
        <taxon>Actinomycetes</taxon>
        <taxon>Pseudonocardiales</taxon>
        <taxon>Pseudonocardiaceae</taxon>
        <taxon>Actinomycetospora</taxon>
    </lineage>
</organism>
<feature type="transmembrane region" description="Helical" evidence="1">
    <location>
        <begin position="217"/>
        <end position="235"/>
    </location>
</feature>
<feature type="transmembrane region" description="Helical" evidence="1">
    <location>
        <begin position="119"/>
        <end position="140"/>
    </location>
</feature>
<dbReference type="SUPFAM" id="SSF103481">
    <property type="entry name" value="Multidrug resistance efflux transporter EmrE"/>
    <property type="match status" value="1"/>
</dbReference>
<comment type="caution">
    <text evidence="2">The sequence shown here is derived from an EMBL/GenBank/DDBJ whole genome shotgun (WGS) entry which is preliminary data.</text>
</comment>
<keyword evidence="1" id="KW-0472">Membrane</keyword>
<dbReference type="PANTHER" id="PTHR40761">
    <property type="entry name" value="CONSERVED INTEGRAL MEMBRANE ALANINE VALINE AND LEUCINE RICH PROTEIN-RELATED"/>
    <property type="match status" value="1"/>
</dbReference>
<protein>
    <recommendedName>
        <fullName evidence="4">Magnesium transporter NIPA</fullName>
    </recommendedName>
</protein>
<feature type="transmembrane region" description="Helical" evidence="1">
    <location>
        <begin position="67"/>
        <end position="85"/>
    </location>
</feature>
<evidence type="ECO:0000313" key="3">
    <source>
        <dbReference type="Proteomes" id="UP001500457"/>
    </source>
</evidence>
<feature type="transmembrane region" description="Helical" evidence="1">
    <location>
        <begin position="242"/>
        <end position="263"/>
    </location>
</feature>
<evidence type="ECO:0000256" key="1">
    <source>
        <dbReference type="SAM" id="Phobius"/>
    </source>
</evidence>
<dbReference type="PANTHER" id="PTHR40761:SF1">
    <property type="entry name" value="CONSERVED INTEGRAL MEMBRANE ALANINE VALINE AND LEUCINE RICH PROTEIN-RELATED"/>
    <property type="match status" value="1"/>
</dbReference>
<sequence>MTSSGGGDAPGTTLPGPIIPRQTGCVLLLGLLAALAAAGANAGAALLEASAARRASRPATVVLHPMYLGGLALDIGGWVLTVLALRFMPIVAVQAIVTGQVAITVVASHWVFDTPLRRIDLAAAAANVVGLALLVASASVTDQGVTASTAGVVALVATFGVLLVVSVPVAIRSRRAMLVSFLAGLAFGGTAVAVRMVDLQGSLGEMARSAATDPVVWTLLGFAALGLGLYTVALGRGAVGPVVAVLAVTETLAPGLLGLVALGDGVRPGGIPWFVLGLVLALGGVVVLARSPAQASLSGDDGVAPPPLKRL</sequence>
<name>A0ABP9EMM2_9PSEU</name>
<feature type="transmembrane region" description="Helical" evidence="1">
    <location>
        <begin position="269"/>
        <end position="289"/>
    </location>
</feature>
<reference evidence="3" key="1">
    <citation type="journal article" date="2019" name="Int. J. Syst. Evol. Microbiol.">
        <title>The Global Catalogue of Microorganisms (GCM) 10K type strain sequencing project: providing services to taxonomists for standard genome sequencing and annotation.</title>
        <authorList>
            <consortium name="The Broad Institute Genomics Platform"/>
            <consortium name="The Broad Institute Genome Sequencing Center for Infectious Disease"/>
            <person name="Wu L."/>
            <person name="Ma J."/>
        </authorList>
    </citation>
    <scope>NUCLEOTIDE SEQUENCE [LARGE SCALE GENOMIC DNA]</scope>
    <source>
        <strain evidence="3">JCM 17983</strain>
    </source>
</reference>
<proteinExistence type="predicted"/>
<keyword evidence="1" id="KW-1133">Transmembrane helix</keyword>
<keyword evidence="1" id="KW-0812">Transmembrane</keyword>
<evidence type="ECO:0008006" key="4">
    <source>
        <dbReference type="Google" id="ProtNLM"/>
    </source>
</evidence>
<accession>A0ABP9EMM2</accession>
<keyword evidence="3" id="KW-1185">Reference proteome</keyword>
<gene>
    <name evidence="2" type="ORF">GCM10023203_36540</name>
</gene>
<feature type="transmembrane region" description="Helical" evidence="1">
    <location>
        <begin position="26"/>
        <end position="47"/>
    </location>
</feature>